<dbReference type="Proteomes" id="UP000018566">
    <property type="component" value="Chromosome"/>
</dbReference>
<dbReference type="AlphaFoldDB" id="A0A9W3KLH5"/>
<name>A0A9W3KLH5_BACTU</name>
<accession>A0A9W3KLH5</accession>
<reference evidence="1 2" key="1">
    <citation type="submission" date="2013-05" db="EMBL/GenBank/DDBJ databases">
        <title>Complete genome sequence of Bacillus thuringiensis YBT-1518, a typical strain with high toxicity to nematode.</title>
        <authorList>
            <person name="Wang P."/>
            <person name="Zhang C."/>
            <person name="Guo M."/>
            <person name="Guo S."/>
            <person name="Zhu Y."/>
            <person name="Zheng J."/>
            <person name="Zhu L."/>
            <person name="Ruan L."/>
            <person name="Peng D."/>
            <person name="Sun M."/>
        </authorList>
    </citation>
    <scope>NUCLEOTIDE SEQUENCE [LARGE SCALE GENOMIC DNA]</scope>
    <source>
        <strain evidence="1 2">YBT-1518</strain>
    </source>
</reference>
<gene>
    <name evidence="1" type="ORF">YBT1518_26370</name>
</gene>
<sequence length="33" mass="3740">MLTNVAYGIAPFKEKPTVIEAMNKRMNVVVNFL</sequence>
<evidence type="ECO:0000313" key="1">
    <source>
        <dbReference type="EMBL" id="AHA74386.1"/>
    </source>
</evidence>
<dbReference type="KEGG" id="bthu:YBT1518_26370"/>
<dbReference type="EMBL" id="CP005935">
    <property type="protein sequence ID" value="AHA74386.1"/>
    <property type="molecule type" value="Genomic_DNA"/>
</dbReference>
<evidence type="ECO:0000313" key="2">
    <source>
        <dbReference type="Proteomes" id="UP000018566"/>
    </source>
</evidence>
<organism evidence="1 2">
    <name type="scientific">Bacillus thuringiensis YBT-1518</name>
    <dbReference type="NCBI Taxonomy" id="529122"/>
    <lineage>
        <taxon>Bacteria</taxon>
        <taxon>Bacillati</taxon>
        <taxon>Bacillota</taxon>
        <taxon>Bacilli</taxon>
        <taxon>Bacillales</taxon>
        <taxon>Bacillaceae</taxon>
        <taxon>Bacillus</taxon>
        <taxon>Bacillus cereus group</taxon>
    </lineage>
</organism>
<protein>
    <submittedName>
        <fullName evidence="1">Uncharacterized protein</fullName>
    </submittedName>
</protein>
<proteinExistence type="predicted"/>